<dbReference type="Proteomes" id="UP000001299">
    <property type="component" value="Plasmid pCY360"/>
</dbReference>
<protein>
    <submittedName>
        <fullName evidence="1">Uncharacterized protein</fullName>
    </submittedName>
</protein>
<organism evidence="1 2">
    <name type="scientific">Butyrivibrio proteoclasticus (strain ATCC 51982 / DSM 14932 / B316)</name>
    <name type="common">Clostridium proteoclasticum</name>
    <dbReference type="NCBI Taxonomy" id="515622"/>
    <lineage>
        <taxon>Bacteria</taxon>
        <taxon>Bacillati</taxon>
        <taxon>Bacillota</taxon>
        <taxon>Clostridia</taxon>
        <taxon>Lachnospirales</taxon>
        <taxon>Lachnospiraceae</taxon>
        <taxon>Butyrivibrio</taxon>
    </lineage>
</organism>
<dbReference type="KEGG" id="bpb:bpr_II372"/>
<proteinExistence type="predicted"/>
<dbReference type="EMBL" id="CP001812">
    <property type="protein sequence ID" value="ADL36309.1"/>
    <property type="molecule type" value="Genomic_DNA"/>
</dbReference>
<dbReference type="AlphaFoldDB" id="E0S4H7"/>
<accession>E0S4H7</accession>
<name>E0S4H7_BUTPB</name>
<keyword evidence="2" id="KW-1185">Reference proteome</keyword>
<reference evidence="1 2" key="1">
    <citation type="journal article" date="2010" name="PLoS ONE">
        <title>The glycobiome of the rumen bacterium Butyrivibrio proteoclasticus B316(T) highlights adaptation to a polysaccharide-rich environment.</title>
        <authorList>
            <person name="Kelly W.J."/>
            <person name="Leahy S.C."/>
            <person name="Altermann E."/>
            <person name="Yeoman C.J."/>
            <person name="Dunne J.C."/>
            <person name="Kong Z."/>
            <person name="Pacheco D.M."/>
            <person name="Li D."/>
            <person name="Noel S.J."/>
            <person name="Moon C.D."/>
            <person name="Cookson A.L."/>
            <person name="Attwood G.T."/>
        </authorList>
    </citation>
    <scope>NUCLEOTIDE SEQUENCE [LARGE SCALE GENOMIC DNA]</scope>
    <source>
        <strain evidence="2">ATCC 51982 / DSM 14932 / B316</strain>
        <plasmid evidence="2">Plasmid pCY360</plasmid>
    </source>
</reference>
<keyword evidence="1" id="KW-0614">Plasmid</keyword>
<evidence type="ECO:0000313" key="1">
    <source>
        <dbReference type="EMBL" id="ADL36309.1"/>
    </source>
</evidence>
<gene>
    <name evidence="1" type="ordered locus">bpr_II372</name>
</gene>
<evidence type="ECO:0000313" key="2">
    <source>
        <dbReference type="Proteomes" id="UP000001299"/>
    </source>
</evidence>
<sequence>MVSVEKIEYMRHEISCGEITLKAAIEKCDLKEAKELVKRLAIEDNLSYKEYDEAIILLEEKKWPKKAKS</sequence>
<dbReference type="RefSeq" id="WP_013282958.1">
    <property type="nucleotide sequence ID" value="NC_014389.1"/>
</dbReference>
<dbReference type="HOGENOM" id="CLU_2768026_0_0_9"/>
<geneLocation type="plasmid" evidence="1 2">
    <name>pCY360</name>
</geneLocation>